<evidence type="ECO:0000259" key="5">
    <source>
        <dbReference type="PROSITE" id="PS50942"/>
    </source>
</evidence>
<accession>A0A0D6R7F9</accession>
<reference evidence="6" key="1">
    <citation type="submission" date="2015-03" db="EMBL/GenBank/DDBJ databases">
        <title>A transcriptome of Araucaria cunninghamii, an australian fine timber species.</title>
        <authorList>
            <person name="Jing Yi C.J.Y."/>
            <person name="Yin San L.Y.S."/>
            <person name="Abdul Karim S.S."/>
            <person name="Wan Azmi N.N."/>
            <person name="Hercus R.R."/>
            <person name="Croft L.L."/>
        </authorList>
    </citation>
    <scope>NUCLEOTIDE SEQUENCE</scope>
    <source>
        <strain evidence="6">MI0301</strain>
        <tissue evidence="6">Leaf</tissue>
    </source>
</reference>
<evidence type="ECO:0000256" key="2">
    <source>
        <dbReference type="ARBA" id="ARBA00004555"/>
    </source>
</evidence>
<dbReference type="EMBL" id="GCKF01031048">
    <property type="protein sequence ID" value="JAG97845.1"/>
    <property type="molecule type" value="Transcribed_RNA"/>
</dbReference>
<evidence type="ECO:0000256" key="4">
    <source>
        <dbReference type="ARBA" id="ARBA00023329"/>
    </source>
</evidence>
<dbReference type="SMART" id="SM00273">
    <property type="entry name" value="ENTH"/>
    <property type="match status" value="1"/>
</dbReference>
<dbReference type="Pfam" id="PF01417">
    <property type="entry name" value="ENTH"/>
    <property type="match status" value="1"/>
</dbReference>
<evidence type="ECO:0000313" key="6">
    <source>
        <dbReference type="EMBL" id="JAG97845.1"/>
    </source>
</evidence>
<dbReference type="InterPro" id="IPR008942">
    <property type="entry name" value="ENTH_VHS"/>
</dbReference>
<dbReference type="GO" id="GO:0005768">
    <property type="term" value="C:endosome"/>
    <property type="evidence" value="ECO:0007669"/>
    <property type="project" value="TreeGrafter"/>
</dbReference>
<dbReference type="CDD" id="cd03571">
    <property type="entry name" value="ENTH"/>
    <property type="match status" value="1"/>
</dbReference>
<dbReference type="PANTHER" id="PTHR12276:SF95">
    <property type="entry name" value="ENTH_VHS FAMILY PROTEIN"/>
    <property type="match status" value="1"/>
</dbReference>
<dbReference type="AlphaFoldDB" id="A0A0D6R7F9"/>
<sequence>MGGIDLGVVKRQASLFLREKIKAARLLLTDVTNAQLLAEEVTNSDPWGPETRKMAAISQAAFEVDDYWRIMDVLNKRLSAVDKKRRRESFKTLVLLEYLLTHGPKSVATEFQNKKDVILPLANFRCVDDKGYVPCFLHLSSVC</sequence>
<dbReference type="Gene3D" id="1.25.40.90">
    <property type="match status" value="1"/>
</dbReference>
<evidence type="ECO:0000256" key="3">
    <source>
        <dbReference type="ARBA" id="ARBA00023034"/>
    </source>
</evidence>
<protein>
    <recommendedName>
        <fullName evidence="5">ENTH domain-containing protein</fullName>
    </recommendedName>
</protein>
<proteinExistence type="predicted"/>
<dbReference type="GO" id="GO:0005886">
    <property type="term" value="C:plasma membrane"/>
    <property type="evidence" value="ECO:0007669"/>
    <property type="project" value="TreeGrafter"/>
</dbReference>
<keyword evidence="4" id="KW-0968">Cytoplasmic vesicle</keyword>
<organism evidence="6">
    <name type="scientific">Araucaria cunninghamii</name>
    <name type="common">Hoop pine</name>
    <name type="synonym">Moreton Bay pine</name>
    <dbReference type="NCBI Taxonomy" id="56994"/>
    <lineage>
        <taxon>Eukaryota</taxon>
        <taxon>Viridiplantae</taxon>
        <taxon>Streptophyta</taxon>
        <taxon>Embryophyta</taxon>
        <taxon>Tracheophyta</taxon>
        <taxon>Spermatophyta</taxon>
        <taxon>Pinopsida</taxon>
        <taxon>Pinidae</taxon>
        <taxon>Conifers II</taxon>
        <taxon>Araucariales</taxon>
        <taxon>Araucariaceae</taxon>
        <taxon>Araucaria</taxon>
    </lineage>
</organism>
<dbReference type="PROSITE" id="PS50942">
    <property type="entry name" value="ENTH"/>
    <property type="match status" value="1"/>
</dbReference>
<evidence type="ECO:0000256" key="1">
    <source>
        <dbReference type="ARBA" id="ARBA00004132"/>
    </source>
</evidence>
<dbReference type="SUPFAM" id="SSF48464">
    <property type="entry name" value="ENTH/VHS domain"/>
    <property type="match status" value="1"/>
</dbReference>
<name>A0A0D6R7F9_ARACU</name>
<comment type="subcellular location">
    <subcellularLocation>
        <location evidence="1">Cytoplasmic vesicle</location>
        <location evidence="1">Clathrin-coated vesicle</location>
    </subcellularLocation>
    <subcellularLocation>
        <location evidence="2">Golgi apparatus</location>
    </subcellularLocation>
</comment>
<dbReference type="InterPro" id="IPR013809">
    <property type="entry name" value="ENTH"/>
</dbReference>
<feature type="domain" description="ENTH" evidence="5">
    <location>
        <begin position="26"/>
        <end position="143"/>
    </location>
</feature>
<keyword evidence="3" id="KW-0333">Golgi apparatus</keyword>
<dbReference type="PANTHER" id="PTHR12276">
    <property type="entry name" value="EPSIN/ENT-RELATED"/>
    <property type="match status" value="1"/>
</dbReference>
<dbReference type="GO" id="GO:0005543">
    <property type="term" value="F:phospholipid binding"/>
    <property type="evidence" value="ECO:0007669"/>
    <property type="project" value="TreeGrafter"/>
</dbReference>
<dbReference type="GO" id="GO:0030276">
    <property type="term" value="F:clathrin binding"/>
    <property type="evidence" value="ECO:0007669"/>
    <property type="project" value="TreeGrafter"/>
</dbReference>
<dbReference type="GO" id="GO:0005794">
    <property type="term" value="C:Golgi apparatus"/>
    <property type="evidence" value="ECO:0007669"/>
    <property type="project" value="UniProtKB-SubCell"/>
</dbReference>
<dbReference type="GO" id="GO:0030125">
    <property type="term" value="C:clathrin vesicle coat"/>
    <property type="evidence" value="ECO:0007669"/>
    <property type="project" value="TreeGrafter"/>
</dbReference>
<dbReference type="GO" id="GO:0006897">
    <property type="term" value="P:endocytosis"/>
    <property type="evidence" value="ECO:0007669"/>
    <property type="project" value="TreeGrafter"/>
</dbReference>